<dbReference type="InterPro" id="IPR039782">
    <property type="entry name" value="VPS13B"/>
</dbReference>
<feature type="non-terminal residue" evidence="1">
    <location>
        <position position="1"/>
    </location>
</feature>
<name>A0A0B6YX56_9EUPU</name>
<dbReference type="EMBL" id="HACG01013862">
    <property type="protein sequence ID" value="CEK60727.1"/>
    <property type="molecule type" value="Transcribed_RNA"/>
</dbReference>
<accession>A0A0B6YX56</accession>
<sequence>ICAYSLQSGRHDPVFFLHPMDIVSTVAINCKYSPPTSETISSLALCLHVDAGQPQVDISSSQLQLCSTVSGMVSNLVSNANKLTEDCMKLFIPKLEERTLLTPRAPTSQKKSVSSTHKIESVRSVDVTENITADISEDFSHEGSPLHESIIDDSEEVGVKLSLWLQLLVPKLSCTVYG</sequence>
<dbReference type="AlphaFoldDB" id="A0A0B6YX56"/>
<gene>
    <name evidence="1" type="primary">ORF40228</name>
</gene>
<proteinExistence type="predicted"/>
<dbReference type="PANTHER" id="PTHR12517:SF0">
    <property type="entry name" value="INTERMEMBRANE LIPID TRANSFER PROTEIN VPS13B"/>
    <property type="match status" value="1"/>
</dbReference>
<dbReference type="PANTHER" id="PTHR12517">
    <property type="entry name" value="VACUOLAR PROTEIN SORTING-ASSOCIATED PROTEIN 13B"/>
    <property type="match status" value="1"/>
</dbReference>
<feature type="non-terminal residue" evidence="1">
    <location>
        <position position="178"/>
    </location>
</feature>
<evidence type="ECO:0000313" key="1">
    <source>
        <dbReference type="EMBL" id="CEK60727.1"/>
    </source>
</evidence>
<protein>
    <submittedName>
        <fullName evidence="1">Uncharacterized protein</fullName>
    </submittedName>
</protein>
<reference evidence="1" key="1">
    <citation type="submission" date="2014-12" db="EMBL/GenBank/DDBJ databases">
        <title>Insight into the proteome of Arion vulgaris.</title>
        <authorList>
            <person name="Aradska J."/>
            <person name="Bulat T."/>
            <person name="Smidak R."/>
            <person name="Sarate P."/>
            <person name="Gangsoo J."/>
            <person name="Sialana F."/>
            <person name="Bilban M."/>
            <person name="Lubec G."/>
        </authorList>
    </citation>
    <scope>NUCLEOTIDE SEQUENCE</scope>
    <source>
        <tissue evidence="1">Skin</tissue>
    </source>
</reference>
<organism evidence="1">
    <name type="scientific">Arion vulgaris</name>
    <dbReference type="NCBI Taxonomy" id="1028688"/>
    <lineage>
        <taxon>Eukaryota</taxon>
        <taxon>Metazoa</taxon>
        <taxon>Spiralia</taxon>
        <taxon>Lophotrochozoa</taxon>
        <taxon>Mollusca</taxon>
        <taxon>Gastropoda</taxon>
        <taxon>Heterobranchia</taxon>
        <taxon>Euthyneura</taxon>
        <taxon>Panpulmonata</taxon>
        <taxon>Eupulmonata</taxon>
        <taxon>Stylommatophora</taxon>
        <taxon>Helicina</taxon>
        <taxon>Arionoidea</taxon>
        <taxon>Arionidae</taxon>
        <taxon>Arion</taxon>
    </lineage>
</organism>